<organism evidence="3 4">
    <name type="scientific">Gilvimarinus gilvus</name>
    <dbReference type="NCBI Taxonomy" id="3058038"/>
    <lineage>
        <taxon>Bacteria</taxon>
        <taxon>Pseudomonadati</taxon>
        <taxon>Pseudomonadota</taxon>
        <taxon>Gammaproteobacteria</taxon>
        <taxon>Cellvibrionales</taxon>
        <taxon>Cellvibrionaceae</taxon>
        <taxon>Gilvimarinus</taxon>
    </lineage>
</organism>
<keyword evidence="1" id="KW-0732">Signal</keyword>
<feature type="chain" id="PRO_5046472306" evidence="1">
    <location>
        <begin position="23"/>
        <end position="398"/>
    </location>
</feature>
<evidence type="ECO:0000313" key="4">
    <source>
        <dbReference type="Proteomes" id="UP001273505"/>
    </source>
</evidence>
<gene>
    <name evidence="3" type="ORF">SCD92_14270</name>
</gene>
<dbReference type="Pfam" id="PF13372">
    <property type="entry name" value="Alginate_exp"/>
    <property type="match status" value="1"/>
</dbReference>
<dbReference type="RefSeq" id="WP_302724929.1">
    <property type="nucleotide sequence ID" value="NZ_JAULRU010000836.1"/>
</dbReference>
<dbReference type="InterPro" id="IPR023614">
    <property type="entry name" value="Porin_dom_sf"/>
</dbReference>
<dbReference type="InterPro" id="IPR025388">
    <property type="entry name" value="Alginate_export_dom"/>
</dbReference>
<name>A0ABU4S3R6_9GAMM</name>
<keyword evidence="4" id="KW-1185">Reference proteome</keyword>
<feature type="signal peptide" evidence="1">
    <location>
        <begin position="1"/>
        <end position="22"/>
    </location>
</feature>
<accession>A0ABU4S3R6</accession>
<evidence type="ECO:0000259" key="2">
    <source>
        <dbReference type="Pfam" id="PF13372"/>
    </source>
</evidence>
<protein>
    <submittedName>
        <fullName evidence="3">Alginate export family protein</fullName>
    </submittedName>
</protein>
<evidence type="ECO:0000256" key="1">
    <source>
        <dbReference type="SAM" id="SignalP"/>
    </source>
</evidence>
<evidence type="ECO:0000313" key="3">
    <source>
        <dbReference type="EMBL" id="MDX6850533.1"/>
    </source>
</evidence>
<dbReference type="EMBL" id="JAXAFO010000026">
    <property type="protein sequence ID" value="MDX6850533.1"/>
    <property type="molecule type" value="Genomic_DNA"/>
</dbReference>
<feature type="domain" description="Alginate export" evidence="2">
    <location>
        <begin position="41"/>
        <end position="267"/>
    </location>
</feature>
<sequence length="398" mass="43215">MKKQLVLALGAAGLVGAVSAQAQEAASIKDALVDGDIKLNLRLRYEDVSWDGLEDSDALTLRTRLSFTSQEYKGFGLTLEMDDVKEVGDVDYRTAPNDPNNPGTAVIPDPEGTEVNQAYLSYSGLGKTTFKYGRQRILLDNQRFVGGVGWRQNEQTYDAFSVTNKAIEDGTFFYAYVTNVNRIFGEQNPIGDHKHESHLVNFNYAGWGAGKLSAYAYLLDNQTAAALSSDTMGARWVGKAGDMFSYTLEYATQTEAGDNPTSYDADYMLGEAAFKFGGVSLTGGYELLGSDDGVAAFSTPLATLHKFQGWTDRFLSTPAAGVEDIYVGASGAFGGVKLSATYHELASDYGSTDYGQELDVSAAKKFGPVLVLVKYADYQADDYGSDTQKFWLMLNATF</sequence>
<dbReference type="Gene3D" id="2.40.160.10">
    <property type="entry name" value="Porin"/>
    <property type="match status" value="1"/>
</dbReference>
<reference evidence="3 4" key="1">
    <citation type="submission" date="2023-11" db="EMBL/GenBank/DDBJ databases">
        <title>Gilvimarinus fulvus sp. nov., isolated from the surface of Kelp.</title>
        <authorList>
            <person name="Sun Y.Y."/>
            <person name="Gong Y."/>
            <person name="Du Z.J."/>
        </authorList>
    </citation>
    <scope>NUCLEOTIDE SEQUENCE [LARGE SCALE GENOMIC DNA]</scope>
    <source>
        <strain evidence="3 4">SDUM040013</strain>
    </source>
</reference>
<comment type="caution">
    <text evidence="3">The sequence shown here is derived from an EMBL/GenBank/DDBJ whole genome shotgun (WGS) entry which is preliminary data.</text>
</comment>
<dbReference type="Proteomes" id="UP001273505">
    <property type="component" value="Unassembled WGS sequence"/>
</dbReference>
<proteinExistence type="predicted"/>